<gene>
    <name evidence="1" type="ORF">SSGG_02761</name>
</gene>
<reference evidence="2" key="2">
    <citation type="submission" date="2008-12" db="EMBL/GenBank/DDBJ databases">
        <title>Annotation of Streptomyces roseosporus strain NRRL 15998.</title>
        <authorList>
            <consortium name="The Broad Institute Genome Sequencing Platform"/>
            <consortium name="Broad Institute Microbial Sequencing Center"/>
            <person name="Fischbach M."/>
            <person name="Ward D."/>
            <person name="Young S."/>
            <person name="Kodira C.D."/>
            <person name="Zeng Q."/>
            <person name="Koehrsen M."/>
            <person name="Godfrey P."/>
            <person name="Alvarado L."/>
            <person name="Berlin A.M."/>
            <person name="Borenstein D."/>
            <person name="Chen Z."/>
            <person name="Engels R."/>
            <person name="Freedman E."/>
            <person name="Gellesch M."/>
            <person name="Goldberg J."/>
            <person name="Griggs A."/>
            <person name="Gujja S."/>
            <person name="Heiman D.I."/>
            <person name="Hepburn T.A."/>
            <person name="Howarth C."/>
            <person name="Jen D."/>
            <person name="Larson L."/>
            <person name="Lewis B."/>
            <person name="Mehta T."/>
            <person name="Park D."/>
            <person name="Pearson M."/>
            <person name="Roberts A."/>
            <person name="Saif S."/>
            <person name="Shea T.D."/>
            <person name="Shenoy N."/>
            <person name="Sisk P."/>
            <person name="Stolte C."/>
            <person name="Sykes S.N."/>
            <person name="Walk T."/>
            <person name="White J."/>
            <person name="Yandava C."/>
            <person name="Straight P."/>
            <person name="Clardy J."/>
            <person name="Hung D."/>
            <person name="Kolter R."/>
            <person name="Mekalanos J."/>
            <person name="Walker S."/>
            <person name="Walsh C.T."/>
            <person name="Wieland B.L.C."/>
            <person name="Ilzarbe M."/>
            <person name="Galagan J."/>
            <person name="Nusbaum C."/>
            <person name="Birren B."/>
        </authorList>
    </citation>
    <scope>NUCLEOTIDE SEQUENCE [LARGE SCALE GENOMIC DNA]</scope>
    <source>
        <strain evidence="2">NRRL 15998</strain>
    </source>
</reference>
<dbReference type="EMBL" id="DS999644">
    <property type="protein sequence ID" value="EFE75395.2"/>
    <property type="molecule type" value="Genomic_DNA"/>
</dbReference>
<sequence length="48" mass="4810">MSVTYDARDGDAAPGHGDGLAAFHRGKDLCGAVSELAGSHLHALHGAP</sequence>
<evidence type="ECO:0000313" key="1">
    <source>
        <dbReference type="EMBL" id="EFE75395.2"/>
    </source>
</evidence>
<dbReference type="AlphaFoldDB" id="D6AM25"/>
<organism evidence="1 2">
    <name type="scientific">Streptomyces filamentosus NRRL 15998</name>
    <dbReference type="NCBI Taxonomy" id="457431"/>
    <lineage>
        <taxon>Bacteria</taxon>
        <taxon>Bacillati</taxon>
        <taxon>Actinomycetota</taxon>
        <taxon>Actinomycetes</taxon>
        <taxon>Kitasatosporales</taxon>
        <taxon>Streptomycetaceae</taxon>
        <taxon>Streptomyces</taxon>
    </lineage>
</organism>
<accession>D6AM25</accession>
<evidence type="ECO:0000313" key="2">
    <source>
        <dbReference type="Proteomes" id="UP000003986"/>
    </source>
</evidence>
<dbReference type="Proteomes" id="UP000003986">
    <property type="component" value="Unassembled WGS sequence"/>
</dbReference>
<proteinExistence type="predicted"/>
<protein>
    <submittedName>
        <fullName evidence="1">Predicted protein</fullName>
    </submittedName>
</protein>
<reference evidence="2" key="1">
    <citation type="submission" date="2008-10" db="EMBL/GenBank/DDBJ databases">
        <authorList>
            <person name="Molnar K."/>
        </authorList>
    </citation>
    <scope>NUCLEOTIDE SEQUENCE [LARGE SCALE GENOMIC DNA]</scope>
    <source>
        <strain evidence="2">NRRL 15998</strain>
    </source>
</reference>
<name>D6AM25_STRFL</name>